<comment type="caution">
    <text evidence="2">The sequence shown here is derived from an EMBL/GenBank/DDBJ whole genome shotgun (WGS) entry which is preliminary data.</text>
</comment>
<accession>V4P990</accession>
<evidence type="ECO:0000313" key="3">
    <source>
        <dbReference type="Proteomes" id="UP000017837"/>
    </source>
</evidence>
<dbReference type="Proteomes" id="UP000017837">
    <property type="component" value="Unassembled WGS sequence"/>
</dbReference>
<evidence type="ECO:0000313" key="2">
    <source>
        <dbReference type="EMBL" id="ESQ90492.1"/>
    </source>
</evidence>
<reference evidence="2 3" key="1">
    <citation type="journal article" date="2014" name="Nature">
        <title>Sequential evolution of bacterial morphology by co-option of a developmental regulator.</title>
        <authorList>
            <person name="Jiang C."/>
            <person name="Brown P.J."/>
            <person name="Ducret A."/>
            <person name="Brun Y.V."/>
        </authorList>
    </citation>
    <scope>NUCLEOTIDE SEQUENCE [LARGE SCALE GENOMIC DNA]</scope>
    <source>
        <strain evidence="2 3">DSM 16100</strain>
    </source>
</reference>
<protein>
    <submittedName>
        <fullName evidence="2">Uncharacterized protein</fullName>
    </submittedName>
</protein>
<feature type="region of interest" description="Disordered" evidence="1">
    <location>
        <begin position="1"/>
        <end position="29"/>
    </location>
</feature>
<organism evidence="2 3">
    <name type="scientific">Asticcacaulis benevestitus DSM 16100 = ATCC BAA-896</name>
    <dbReference type="NCBI Taxonomy" id="1121022"/>
    <lineage>
        <taxon>Bacteria</taxon>
        <taxon>Pseudomonadati</taxon>
        <taxon>Pseudomonadota</taxon>
        <taxon>Alphaproteobacteria</taxon>
        <taxon>Caulobacterales</taxon>
        <taxon>Caulobacteraceae</taxon>
        <taxon>Asticcacaulis</taxon>
    </lineage>
</organism>
<name>V4P990_9CAUL</name>
<gene>
    <name evidence="2" type="ORF">ABENE_12280</name>
</gene>
<dbReference type="PATRIC" id="fig|1121022.4.peg.2490"/>
<keyword evidence="3" id="KW-1185">Reference proteome</keyword>
<sequence length="61" mass="6457">MYGRIRVGSGRSSAAGDGNRKGTGRVKPARIVGEDNRAVCANLAAADFVSFVKDRKGVDFE</sequence>
<proteinExistence type="predicted"/>
<dbReference type="RefSeq" id="WP_023447338.1">
    <property type="nucleotide sequence ID" value="NZ_AQWM01000018.1"/>
</dbReference>
<evidence type="ECO:0000256" key="1">
    <source>
        <dbReference type="SAM" id="MobiDB-lite"/>
    </source>
</evidence>
<dbReference type="EMBL" id="AWGB01000023">
    <property type="protein sequence ID" value="ESQ90492.1"/>
    <property type="molecule type" value="Genomic_DNA"/>
</dbReference>
<dbReference type="AlphaFoldDB" id="V4P990"/>